<accession>A0A401SSI5</accession>
<evidence type="ECO:0000313" key="3">
    <source>
        <dbReference type="Proteomes" id="UP000287033"/>
    </source>
</evidence>
<feature type="region of interest" description="Disordered" evidence="1">
    <location>
        <begin position="84"/>
        <end position="106"/>
    </location>
</feature>
<evidence type="ECO:0000313" key="2">
    <source>
        <dbReference type="EMBL" id="GCC33359.1"/>
    </source>
</evidence>
<keyword evidence="3" id="KW-1185">Reference proteome</keyword>
<gene>
    <name evidence="2" type="ORF">chiPu_0011828</name>
</gene>
<feature type="compositionally biased region" description="Low complexity" evidence="1">
    <location>
        <begin position="86"/>
        <end position="100"/>
    </location>
</feature>
<dbReference type="AlphaFoldDB" id="A0A401SSI5"/>
<proteinExistence type="predicted"/>
<sequence>MSPSGSSLECCNFYFTPPFKLCLRWQVLAQAERRIPTYWALRTRGKKLEGERPPVTKATDCAGIDVASPHQAGWPNDWSTRLSCSRPTPTDAARATARGTRVLEGA</sequence>
<reference evidence="2 3" key="1">
    <citation type="journal article" date="2018" name="Nat. Ecol. Evol.">
        <title>Shark genomes provide insights into elasmobranch evolution and the origin of vertebrates.</title>
        <authorList>
            <person name="Hara Y"/>
            <person name="Yamaguchi K"/>
            <person name="Onimaru K"/>
            <person name="Kadota M"/>
            <person name="Koyanagi M"/>
            <person name="Keeley SD"/>
            <person name="Tatsumi K"/>
            <person name="Tanaka K"/>
            <person name="Motone F"/>
            <person name="Kageyama Y"/>
            <person name="Nozu R"/>
            <person name="Adachi N"/>
            <person name="Nishimura O"/>
            <person name="Nakagawa R"/>
            <person name="Tanegashima C"/>
            <person name="Kiyatake I"/>
            <person name="Matsumoto R"/>
            <person name="Murakumo K"/>
            <person name="Nishida K"/>
            <person name="Terakita A"/>
            <person name="Kuratani S"/>
            <person name="Sato K"/>
            <person name="Hyodo S Kuraku.S."/>
        </authorList>
    </citation>
    <scope>NUCLEOTIDE SEQUENCE [LARGE SCALE GENOMIC DNA]</scope>
</reference>
<organism evidence="2 3">
    <name type="scientific">Chiloscyllium punctatum</name>
    <name type="common">Brownbanded bambooshark</name>
    <name type="synonym">Hemiscyllium punctatum</name>
    <dbReference type="NCBI Taxonomy" id="137246"/>
    <lineage>
        <taxon>Eukaryota</taxon>
        <taxon>Metazoa</taxon>
        <taxon>Chordata</taxon>
        <taxon>Craniata</taxon>
        <taxon>Vertebrata</taxon>
        <taxon>Chondrichthyes</taxon>
        <taxon>Elasmobranchii</taxon>
        <taxon>Galeomorphii</taxon>
        <taxon>Galeoidea</taxon>
        <taxon>Orectolobiformes</taxon>
        <taxon>Hemiscylliidae</taxon>
        <taxon>Chiloscyllium</taxon>
    </lineage>
</organism>
<protein>
    <submittedName>
        <fullName evidence="2">Uncharacterized protein</fullName>
    </submittedName>
</protein>
<comment type="caution">
    <text evidence="2">The sequence shown here is derived from an EMBL/GenBank/DDBJ whole genome shotgun (WGS) entry which is preliminary data.</text>
</comment>
<evidence type="ECO:0000256" key="1">
    <source>
        <dbReference type="SAM" id="MobiDB-lite"/>
    </source>
</evidence>
<name>A0A401SSI5_CHIPU</name>
<dbReference type="Proteomes" id="UP000287033">
    <property type="component" value="Unassembled WGS sequence"/>
</dbReference>
<dbReference type="EMBL" id="BEZZ01000509">
    <property type="protein sequence ID" value="GCC33359.1"/>
    <property type="molecule type" value="Genomic_DNA"/>
</dbReference>